<dbReference type="STRING" id="15368.I1H8X8"/>
<name>I1H8X8_BRADI</name>
<dbReference type="InterPro" id="IPR026992">
    <property type="entry name" value="DIOX_N"/>
</dbReference>
<dbReference type="Proteomes" id="UP000008810">
    <property type="component" value="Chromosome 1"/>
</dbReference>
<keyword evidence="4 5" id="KW-0408">Iron</keyword>
<accession>I1H8X8</accession>
<evidence type="ECO:0000259" key="6">
    <source>
        <dbReference type="PROSITE" id="PS51471"/>
    </source>
</evidence>
<dbReference type="InterPro" id="IPR005123">
    <property type="entry name" value="Oxoglu/Fe-dep_dioxygenase_dom"/>
</dbReference>
<dbReference type="GO" id="GO:0051213">
    <property type="term" value="F:dioxygenase activity"/>
    <property type="evidence" value="ECO:0007669"/>
    <property type="project" value="UniProtKB-ARBA"/>
</dbReference>
<comment type="similarity">
    <text evidence="1 5">Belongs to the iron/ascorbate-dependent oxidoreductase family.</text>
</comment>
<feature type="domain" description="Fe2OG dioxygenase" evidence="6">
    <location>
        <begin position="222"/>
        <end position="331"/>
    </location>
</feature>
<dbReference type="RefSeq" id="XP_003561979.1">
    <property type="nucleotide sequence ID" value="XM_003561931.4"/>
</dbReference>
<organism evidence="8">
    <name type="scientific">Brachypodium distachyon</name>
    <name type="common">Purple false brome</name>
    <name type="synonym">Trachynia distachya</name>
    <dbReference type="NCBI Taxonomy" id="15368"/>
    <lineage>
        <taxon>Eukaryota</taxon>
        <taxon>Viridiplantae</taxon>
        <taxon>Streptophyta</taxon>
        <taxon>Embryophyta</taxon>
        <taxon>Tracheophyta</taxon>
        <taxon>Spermatophyta</taxon>
        <taxon>Magnoliopsida</taxon>
        <taxon>Liliopsida</taxon>
        <taxon>Poales</taxon>
        <taxon>Poaceae</taxon>
        <taxon>BOP clade</taxon>
        <taxon>Pooideae</taxon>
        <taxon>Stipodae</taxon>
        <taxon>Brachypodieae</taxon>
        <taxon>Brachypodium</taxon>
    </lineage>
</organism>
<dbReference type="OrthoDB" id="288590at2759"/>
<reference evidence="7 8" key="1">
    <citation type="journal article" date="2010" name="Nature">
        <title>Genome sequencing and analysis of the model grass Brachypodium distachyon.</title>
        <authorList>
            <consortium name="International Brachypodium Initiative"/>
        </authorList>
    </citation>
    <scope>NUCLEOTIDE SEQUENCE [LARGE SCALE GENOMIC DNA]</scope>
    <source>
        <strain evidence="7 8">Bd21</strain>
    </source>
</reference>
<dbReference type="InterPro" id="IPR044861">
    <property type="entry name" value="IPNS-like_FE2OG_OXY"/>
</dbReference>
<proteinExistence type="inferred from homology"/>
<evidence type="ECO:0000313" key="8">
    <source>
        <dbReference type="EnsemblPlants" id="KQK23270"/>
    </source>
</evidence>
<dbReference type="EMBL" id="CM000880">
    <property type="protein sequence ID" value="KQK23270.1"/>
    <property type="molecule type" value="Genomic_DNA"/>
</dbReference>
<dbReference type="Pfam" id="PF14226">
    <property type="entry name" value="DIOX_N"/>
    <property type="match status" value="1"/>
</dbReference>
<gene>
    <name evidence="8" type="primary">LOC100824564</name>
    <name evidence="7" type="ORF">BRADI_1g72360v3</name>
</gene>
<evidence type="ECO:0000256" key="3">
    <source>
        <dbReference type="ARBA" id="ARBA00023002"/>
    </source>
</evidence>
<dbReference type="PANTHER" id="PTHR10209:SF840">
    <property type="entry name" value="FE2OG DIOXYGENASE DOMAIN-CONTAINING PROTEIN"/>
    <property type="match status" value="1"/>
</dbReference>
<keyword evidence="9" id="KW-1185">Reference proteome</keyword>
<sequence>MASAASARLRDIKAFDDTKAGVKGLVDRGVTTLPYFFRHPPENLPVANDEAHNRKSDSSSSFTIPVIDLASVTTTTTESSTSRRAELVGEVLAAAKTVGFFQVVNHGVPESTMAEMLAAAKRFHEEPAAAKSGYYTRDYVRSVRYHCNMDLFRAAAAKWRDTVYLDMAPTPPAPEDLPPALGLGGIAAEYTRQVQRLGATLCGLMSEALGVPRGHLEHEAGCVDAVRVACHYYPACPEPHLTMGATAHSDPSFLTILLQDQIGGLQVLVQDGDRKEEPRWVDVPCVHGALVVNIGDFLQLVSNDRFTSVQHRVVSKREGPRASVACFFQTYGDAAPTRVCTPIALADGRPPRYKAATVEELLLAHREKNSHGALQRFRL</sequence>
<evidence type="ECO:0000256" key="2">
    <source>
        <dbReference type="ARBA" id="ARBA00022723"/>
    </source>
</evidence>
<dbReference type="AlphaFoldDB" id="I1H8X8"/>
<dbReference type="eggNOG" id="KOG0143">
    <property type="taxonomic scope" value="Eukaryota"/>
</dbReference>
<dbReference type="EnsemblPlants" id="KQK23270">
    <property type="protein sequence ID" value="KQK23270"/>
    <property type="gene ID" value="BRADI_1g72360v3"/>
</dbReference>
<evidence type="ECO:0000256" key="5">
    <source>
        <dbReference type="RuleBase" id="RU003682"/>
    </source>
</evidence>
<dbReference type="InterPro" id="IPR027443">
    <property type="entry name" value="IPNS-like_sf"/>
</dbReference>
<reference evidence="8" key="3">
    <citation type="submission" date="2018-08" db="UniProtKB">
        <authorList>
            <consortium name="EnsemblPlants"/>
        </authorList>
    </citation>
    <scope>IDENTIFICATION</scope>
    <source>
        <strain evidence="8">cv. Bd21</strain>
    </source>
</reference>
<dbReference type="Pfam" id="PF03171">
    <property type="entry name" value="2OG-FeII_Oxy"/>
    <property type="match status" value="1"/>
</dbReference>
<evidence type="ECO:0000256" key="1">
    <source>
        <dbReference type="ARBA" id="ARBA00008056"/>
    </source>
</evidence>
<dbReference type="HOGENOM" id="CLU_010119_0_0_1"/>
<reference evidence="7" key="2">
    <citation type="submission" date="2017-06" db="EMBL/GenBank/DDBJ databases">
        <title>WGS assembly of Brachypodium distachyon.</title>
        <authorList>
            <consortium name="The International Brachypodium Initiative"/>
            <person name="Lucas S."/>
            <person name="Harmon-Smith M."/>
            <person name="Lail K."/>
            <person name="Tice H."/>
            <person name="Grimwood J."/>
            <person name="Bruce D."/>
            <person name="Barry K."/>
            <person name="Shu S."/>
            <person name="Lindquist E."/>
            <person name="Wang M."/>
            <person name="Pitluck S."/>
            <person name="Vogel J.P."/>
            <person name="Garvin D.F."/>
            <person name="Mockler T.C."/>
            <person name="Schmutz J."/>
            <person name="Rokhsar D."/>
            <person name="Bevan M.W."/>
        </authorList>
    </citation>
    <scope>NUCLEOTIDE SEQUENCE</scope>
    <source>
        <strain evidence="7">Bd21</strain>
    </source>
</reference>
<dbReference type="PANTHER" id="PTHR10209">
    <property type="entry name" value="OXIDOREDUCTASE, 2OG-FE II OXYGENASE FAMILY PROTEIN"/>
    <property type="match status" value="1"/>
</dbReference>
<dbReference type="Gramene" id="KQK23270">
    <property type="protein sequence ID" value="KQK23270"/>
    <property type="gene ID" value="BRADI_1g72360v3"/>
</dbReference>
<dbReference type="Gene3D" id="2.60.120.330">
    <property type="entry name" value="B-lactam Antibiotic, Isopenicillin N Synthase, Chain"/>
    <property type="match status" value="1"/>
</dbReference>
<dbReference type="GO" id="GO:0046872">
    <property type="term" value="F:metal ion binding"/>
    <property type="evidence" value="ECO:0007669"/>
    <property type="project" value="UniProtKB-KW"/>
</dbReference>
<dbReference type="GeneID" id="100824564"/>
<keyword evidence="3 5" id="KW-0560">Oxidoreductase</keyword>
<dbReference type="PROSITE" id="PS51471">
    <property type="entry name" value="FE2OG_OXY"/>
    <property type="match status" value="1"/>
</dbReference>
<dbReference type="KEGG" id="bdi:100824564"/>
<evidence type="ECO:0000256" key="4">
    <source>
        <dbReference type="ARBA" id="ARBA00023004"/>
    </source>
</evidence>
<keyword evidence="2 5" id="KW-0479">Metal-binding</keyword>
<evidence type="ECO:0000313" key="7">
    <source>
        <dbReference type="EMBL" id="KQK23270.1"/>
    </source>
</evidence>
<dbReference type="SUPFAM" id="SSF51197">
    <property type="entry name" value="Clavaminate synthase-like"/>
    <property type="match status" value="1"/>
</dbReference>
<dbReference type="FunFam" id="2.60.120.330:FF:000005">
    <property type="entry name" value="1-aminocyclopropane-1-carboxylate oxidase homolog 1"/>
    <property type="match status" value="1"/>
</dbReference>
<protein>
    <recommendedName>
        <fullName evidence="6">Fe2OG dioxygenase domain-containing protein</fullName>
    </recommendedName>
</protein>
<dbReference type="OMA" id="VATEYTG"/>
<evidence type="ECO:0000313" key="9">
    <source>
        <dbReference type="Proteomes" id="UP000008810"/>
    </source>
</evidence>